<feature type="transmembrane region" description="Helical" evidence="6">
    <location>
        <begin position="184"/>
        <end position="201"/>
    </location>
</feature>
<keyword evidence="5 6" id="KW-0472">Membrane</keyword>
<reference evidence="8" key="1">
    <citation type="journal article" date="2016" name="Nat. Biotechnol.">
        <title>Sequencing wild and cultivated cassava and related species reveals extensive interspecific hybridization and genetic diversity.</title>
        <authorList>
            <person name="Bredeson J.V."/>
            <person name="Lyons J.B."/>
            <person name="Prochnik S.E."/>
            <person name="Wu G.A."/>
            <person name="Ha C.M."/>
            <person name="Edsinger-Gonzales E."/>
            <person name="Grimwood J."/>
            <person name="Schmutz J."/>
            <person name="Rabbi I.Y."/>
            <person name="Egesi C."/>
            <person name="Nauluvula P."/>
            <person name="Lebot V."/>
            <person name="Ndunguru J."/>
            <person name="Mkamilo G."/>
            <person name="Bart R.S."/>
            <person name="Setter T.L."/>
            <person name="Gleadow R.M."/>
            <person name="Kulakow P."/>
            <person name="Ferguson M.E."/>
            <person name="Rounsley S."/>
            <person name="Rokhsar D.S."/>
        </authorList>
    </citation>
    <scope>NUCLEOTIDE SEQUENCE [LARGE SCALE GENOMIC DNA]</scope>
    <source>
        <strain evidence="8">cv. AM560-2</strain>
    </source>
</reference>
<feature type="transmembrane region" description="Helical" evidence="6">
    <location>
        <begin position="12"/>
        <end position="31"/>
    </location>
</feature>
<gene>
    <name evidence="7" type="ORF">MANES_15G105200v8</name>
</gene>
<comment type="subcellular location">
    <subcellularLocation>
        <location evidence="1">Membrane</location>
        <topology evidence="1">Multi-pass membrane protein</topology>
    </subcellularLocation>
</comment>
<feature type="transmembrane region" description="Helical" evidence="6">
    <location>
        <begin position="151"/>
        <end position="172"/>
    </location>
</feature>
<keyword evidence="3 6" id="KW-0812">Transmembrane</keyword>
<evidence type="ECO:0000256" key="1">
    <source>
        <dbReference type="ARBA" id="ARBA00004141"/>
    </source>
</evidence>
<feature type="transmembrane region" description="Helical" evidence="6">
    <location>
        <begin position="52"/>
        <end position="71"/>
    </location>
</feature>
<dbReference type="OrthoDB" id="551896at2759"/>
<dbReference type="GO" id="GO:0016020">
    <property type="term" value="C:membrane"/>
    <property type="evidence" value="ECO:0007669"/>
    <property type="project" value="UniProtKB-SubCell"/>
</dbReference>
<organism evidence="7 8">
    <name type="scientific">Manihot esculenta</name>
    <name type="common">Cassava</name>
    <name type="synonym">Jatropha manihot</name>
    <dbReference type="NCBI Taxonomy" id="3983"/>
    <lineage>
        <taxon>Eukaryota</taxon>
        <taxon>Viridiplantae</taxon>
        <taxon>Streptophyta</taxon>
        <taxon>Embryophyta</taxon>
        <taxon>Tracheophyta</taxon>
        <taxon>Spermatophyta</taxon>
        <taxon>Magnoliopsida</taxon>
        <taxon>eudicotyledons</taxon>
        <taxon>Gunneridae</taxon>
        <taxon>Pentapetalae</taxon>
        <taxon>rosids</taxon>
        <taxon>fabids</taxon>
        <taxon>Malpighiales</taxon>
        <taxon>Euphorbiaceae</taxon>
        <taxon>Crotonoideae</taxon>
        <taxon>Manihoteae</taxon>
        <taxon>Manihot</taxon>
    </lineage>
</organism>
<dbReference type="InterPro" id="IPR006904">
    <property type="entry name" value="DUF716"/>
</dbReference>
<evidence type="ECO:0000256" key="2">
    <source>
        <dbReference type="ARBA" id="ARBA00006948"/>
    </source>
</evidence>
<protein>
    <submittedName>
        <fullName evidence="7">Uncharacterized protein</fullName>
    </submittedName>
</protein>
<evidence type="ECO:0000313" key="7">
    <source>
        <dbReference type="EMBL" id="OAY28927.1"/>
    </source>
</evidence>
<keyword evidence="8" id="KW-1185">Reference proteome</keyword>
<dbReference type="AlphaFoldDB" id="A0A2C9UEY6"/>
<dbReference type="EMBL" id="CM004401">
    <property type="protein sequence ID" value="OAY28927.1"/>
    <property type="molecule type" value="Genomic_DNA"/>
</dbReference>
<dbReference type="PANTHER" id="PTHR46285:SF8">
    <property type="entry name" value="PLANT VIRAL-RESPONSE FAMILY PROTEIN"/>
    <property type="match status" value="1"/>
</dbReference>
<evidence type="ECO:0000256" key="6">
    <source>
        <dbReference type="SAM" id="Phobius"/>
    </source>
</evidence>
<name>A0A2C9UEY6_MANES</name>
<comment type="similarity">
    <text evidence="2">Belongs to the TMEM45 family.</text>
</comment>
<dbReference type="Proteomes" id="UP000091857">
    <property type="component" value="Chromosome 15"/>
</dbReference>
<evidence type="ECO:0000256" key="3">
    <source>
        <dbReference type="ARBA" id="ARBA00022692"/>
    </source>
</evidence>
<feature type="transmembrane region" description="Helical" evidence="6">
    <location>
        <begin position="91"/>
        <end position="110"/>
    </location>
</feature>
<proteinExistence type="inferred from homology"/>
<accession>A0A2C9UEY6</accession>
<feature type="transmembrane region" description="Helical" evidence="6">
    <location>
        <begin position="117"/>
        <end position="139"/>
    </location>
</feature>
<dbReference type="Pfam" id="PF04819">
    <property type="entry name" value="DUF716"/>
    <property type="match status" value="1"/>
</dbReference>
<dbReference type="PANTHER" id="PTHR46285">
    <property type="entry name" value="PROTEINASE INHIBITOR I4, SERPIN (DUF716)-RELATED"/>
    <property type="match status" value="1"/>
</dbReference>
<evidence type="ECO:0000313" key="8">
    <source>
        <dbReference type="Proteomes" id="UP000091857"/>
    </source>
</evidence>
<dbReference type="Gramene" id="Manes.15G105200.1.v8.1">
    <property type="protein sequence ID" value="Manes.15G105200.1.v8.1.CDS.1"/>
    <property type="gene ID" value="Manes.15G105200.v8.1"/>
</dbReference>
<keyword evidence="4 6" id="KW-1133">Transmembrane helix</keyword>
<comment type="caution">
    <text evidence="7">The sequence shown here is derived from an EMBL/GenBank/DDBJ whole genome shotgun (WGS) entry which is preliminary data.</text>
</comment>
<dbReference type="OMA" id="IMIWTPE"/>
<sequence length="313" mass="35647">MGNLMGHVLPGMAFLALGLWHLINHIKLYSLHPNSYISSPWFPTTKIRHLELFFIIIGSSISISMELFIGPAKHQPLDSDGTIPSNHLRNFEHSLISTFFLVYASFAIILDRFKPKAQLGITQLLAAVAFGNQFFLFYLHSTDHKGLEGQYHLHLQVLVLVSLATTLMGIGYPRSFLISFVRSVSIVFQGVWFIVMGYMLWTPELIPKGCALYNDDGHHVVRCSSEEALHRAKSLVNIEFSWYLTLISVFSIFLYLGMFERFGKRVEYSSLPKGFKDMEDEEKLCDDVESQKLFGESKGSTGYAPFNMERQKM</sequence>
<feature type="transmembrane region" description="Helical" evidence="6">
    <location>
        <begin position="240"/>
        <end position="259"/>
    </location>
</feature>
<evidence type="ECO:0000256" key="5">
    <source>
        <dbReference type="ARBA" id="ARBA00023136"/>
    </source>
</evidence>
<evidence type="ECO:0000256" key="4">
    <source>
        <dbReference type="ARBA" id="ARBA00022989"/>
    </source>
</evidence>